<keyword evidence="6" id="KW-0902">Two-component regulatory system</keyword>
<dbReference type="InterPro" id="IPR036097">
    <property type="entry name" value="HisK_dim/P_sf"/>
</dbReference>
<dbReference type="PANTHER" id="PTHR43711:SF26">
    <property type="entry name" value="SENSOR HISTIDINE KINASE RCSC"/>
    <property type="match status" value="1"/>
</dbReference>
<dbReference type="Gene3D" id="1.25.40.10">
    <property type="entry name" value="Tetratricopeptide repeat domain"/>
    <property type="match status" value="3"/>
</dbReference>
<dbReference type="SUPFAM" id="SSF47384">
    <property type="entry name" value="Homodimeric domain of signal transducing histidine kinase"/>
    <property type="match status" value="1"/>
</dbReference>
<dbReference type="PROSITE" id="PS50109">
    <property type="entry name" value="HIS_KIN"/>
    <property type="match status" value="1"/>
</dbReference>
<keyword evidence="8" id="KW-0472">Membrane</keyword>
<dbReference type="PROSITE" id="PS50005">
    <property type="entry name" value="TPR"/>
    <property type="match status" value="1"/>
</dbReference>
<dbReference type="InterPro" id="IPR003594">
    <property type="entry name" value="HATPase_dom"/>
</dbReference>
<feature type="transmembrane region" description="Helical" evidence="8">
    <location>
        <begin position="452"/>
        <end position="471"/>
    </location>
</feature>
<keyword evidence="3" id="KW-0597">Phosphoprotein</keyword>
<dbReference type="Pfam" id="PF13424">
    <property type="entry name" value="TPR_12"/>
    <property type="match status" value="2"/>
</dbReference>
<keyword evidence="4" id="KW-0808">Transferase</keyword>
<evidence type="ECO:0000259" key="9">
    <source>
        <dbReference type="PROSITE" id="PS50109"/>
    </source>
</evidence>
<accession>A0A9X3F5G1</accession>
<evidence type="ECO:0000256" key="7">
    <source>
        <dbReference type="PROSITE-ProRule" id="PRU00339"/>
    </source>
</evidence>
<dbReference type="CDD" id="cd00082">
    <property type="entry name" value="HisKA"/>
    <property type="match status" value="1"/>
</dbReference>
<dbReference type="InterPro" id="IPR003661">
    <property type="entry name" value="HisK_dim/P_dom"/>
</dbReference>
<dbReference type="SMART" id="SM00028">
    <property type="entry name" value="TPR"/>
    <property type="match status" value="7"/>
</dbReference>
<evidence type="ECO:0000256" key="4">
    <source>
        <dbReference type="ARBA" id="ARBA00022679"/>
    </source>
</evidence>
<dbReference type="InterPro" id="IPR036890">
    <property type="entry name" value="HATPase_C_sf"/>
</dbReference>
<evidence type="ECO:0000256" key="3">
    <source>
        <dbReference type="ARBA" id="ARBA00022553"/>
    </source>
</evidence>
<dbReference type="InterPro" id="IPR004358">
    <property type="entry name" value="Sig_transdc_His_kin-like_C"/>
</dbReference>
<name>A0A9X3F5G1_9BACT</name>
<keyword evidence="11" id="KW-1185">Reference proteome</keyword>
<keyword evidence="8" id="KW-0812">Transmembrane</keyword>
<comment type="caution">
    <text evidence="10">The sequence shown here is derived from an EMBL/GenBank/DDBJ whole genome shotgun (WGS) entry which is preliminary data.</text>
</comment>
<dbReference type="EC" id="2.7.13.3" evidence="2"/>
<dbReference type="Pfam" id="PF02518">
    <property type="entry name" value="HATPase_c"/>
    <property type="match status" value="1"/>
</dbReference>
<dbReference type="Gene3D" id="3.30.565.10">
    <property type="entry name" value="Histidine kinase-like ATPase, C-terminal domain"/>
    <property type="match status" value="1"/>
</dbReference>
<dbReference type="InterPro" id="IPR050736">
    <property type="entry name" value="Sensor_HK_Regulatory"/>
</dbReference>
<dbReference type="FunFam" id="3.30.565.10:FF:000006">
    <property type="entry name" value="Sensor histidine kinase WalK"/>
    <property type="match status" value="1"/>
</dbReference>
<keyword evidence="7" id="KW-0802">TPR repeat</keyword>
<dbReference type="Gene3D" id="1.10.287.130">
    <property type="match status" value="1"/>
</dbReference>
<dbReference type="RefSeq" id="WP_343333018.1">
    <property type="nucleotide sequence ID" value="NZ_JAPOHD010000020.1"/>
</dbReference>
<keyword evidence="5" id="KW-0418">Kinase</keyword>
<dbReference type="SMART" id="SM00388">
    <property type="entry name" value="HisKA"/>
    <property type="match status" value="1"/>
</dbReference>
<feature type="domain" description="Histidine kinase" evidence="9">
    <location>
        <begin position="494"/>
        <end position="712"/>
    </location>
</feature>
<feature type="repeat" description="TPR" evidence="7">
    <location>
        <begin position="291"/>
        <end position="324"/>
    </location>
</feature>
<dbReference type="Proteomes" id="UP001145087">
    <property type="component" value="Unassembled WGS sequence"/>
</dbReference>
<dbReference type="GO" id="GO:0000155">
    <property type="term" value="F:phosphorelay sensor kinase activity"/>
    <property type="evidence" value="ECO:0007669"/>
    <property type="project" value="InterPro"/>
</dbReference>
<dbReference type="EMBL" id="JAPOHD010000020">
    <property type="protein sequence ID" value="MCY1720685.1"/>
    <property type="molecule type" value="Genomic_DNA"/>
</dbReference>
<dbReference type="PRINTS" id="PR00344">
    <property type="entry name" value="BCTRLSENSOR"/>
</dbReference>
<dbReference type="SMART" id="SM00387">
    <property type="entry name" value="HATPase_c"/>
    <property type="match status" value="1"/>
</dbReference>
<dbReference type="AlphaFoldDB" id="A0A9X3F5G1"/>
<evidence type="ECO:0000313" key="11">
    <source>
        <dbReference type="Proteomes" id="UP001145087"/>
    </source>
</evidence>
<sequence>MNNKTRYWPLLLVFNMMLFTLVSSGEIHNNTNNNEPETIDINSLSGTLSSQIDNALQLIDTNPEKAQILAKSALQTAQSEGNKNIEMQSYFVLGRVSTISNNNKLALAYLDTALTIAEHTDDSWYQGEILYRTGALQHRLGDNLQALETFNNAIQACRLAGHYKMIGSSYSIMGSIFRMNGFYDRAIEYVIKAKLNYEKANFLEGDAWSAYLLSLIYSDLKSYSKALEYIQQSLEVYTELAKLDGQQSGLALCYEQLGLINLNLGNFDEARMHIAKTKEIYSTDLSKTGMSSAYKNMGKIAYYSGDYPLAKEYLNKALALKKELGYIPGLASIYEYLGLCLIKTNHIKEGFATIQQGLDWAIKNDQKKIQLDIYSKLTETYLSLKDLNNALDCQKKQIQIQNIILSGGANIKTEQLQTIYEIDEKNSQIDELEKQNAINALEIKQNQLTRNIMIGGIVVAFIVAFIISWFYTKLRHKNHELNETNASKDKFFAIIAHDLRGPTGALASFLAHLNSNFDEFSKNELKDILVTLHKSAENVSFLLENLLIWAQSQVKRIEFNPAKLNLNDEIENTVQGLQQFAANKQINIKQETQKSVFIKADPNMIQTIVRNILGNAIKFSHRGGEVIIRSALKNKHSVLVEIIDNGVGIDKLRLTKIFDICYKQHTNGTENEKSTGLGLILVKEFVEKNNGTLSIESETEKGTTVSFTIPVA</sequence>
<gene>
    <name evidence="10" type="ORF">OU798_10045</name>
</gene>
<evidence type="ECO:0000256" key="1">
    <source>
        <dbReference type="ARBA" id="ARBA00000085"/>
    </source>
</evidence>
<evidence type="ECO:0000256" key="6">
    <source>
        <dbReference type="ARBA" id="ARBA00023012"/>
    </source>
</evidence>
<proteinExistence type="predicted"/>
<comment type="catalytic activity">
    <reaction evidence="1">
        <text>ATP + protein L-histidine = ADP + protein N-phospho-L-histidine.</text>
        <dbReference type="EC" id="2.7.13.3"/>
    </reaction>
</comment>
<dbReference type="SUPFAM" id="SSF48452">
    <property type="entry name" value="TPR-like"/>
    <property type="match status" value="3"/>
</dbReference>
<reference evidence="10" key="1">
    <citation type="submission" date="2022-11" db="EMBL/GenBank/DDBJ databases">
        <title>Marilongibacter aestuarii gen. nov., sp. nov., isolated from tidal flat sediment.</title>
        <authorList>
            <person name="Jiayan W."/>
        </authorList>
    </citation>
    <scope>NUCLEOTIDE SEQUENCE</scope>
    <source>
        <strain evidence="10">Z1-6</strain>
    </source>
</reference>
<protein>
    <recommendedName>
        <fullName evidence="2">histidine kinase</fullName>
        <ecNumber evidence="2">2.7.13.3</ecNumber>
    </recommendedName>
</protein>
<evidence type="ECO:0000256" key="5">
    <source>
        <dbReference type="ARBA" id="ARBA00022777"/>
    </source>
</evidence>
<dbReference type="PANTHER" id="PTHR43711">
    <property type="entry name" value="TWO-COMPONENT HISTIDINE KINASE"/>
    <property type="match status" value="1"/>
</dbReference>
<evidence type="ECO:0000256" key="8">
    <source>
        <dbReference type="SAM" id="Phobius"/>
    </source>
</evidence>
<keyword evidence="8" id="KW-1133">Transmembrane helix</keyword>
<evidence type="ECO:0000256" key="2">
    <source>
        <dbReference type="ARBA" id="ARBA00012438"/>
    </source>
</evidence>
<organism evidence="10 11">
    <name type="scientific">Draconibacterium aestuarii</name>
    <dbReference type="NCBI Taxonomy" id="2998507"/>
    <lineage>
        <taxon>Bacteria</taxon>
        <taxon>Pseudomonadati</taxon>
        <taxon>Bacteroidota</taxon>
        <taxon>Bacteroidia</taxon>
        <taxon>Marinilabiliales</taxon>
        <taxon>Prolixibacteraceae</taxon>
        <taxon>Draconibacterium</taxon>
    </lineage>
</organism>
<dbReference type="InterPro" id="IPR005467">
    <property type="entry name" value="His_kinase_dom"/>
</dbReference>
<dbReference type="InterPro" id="IPR011990">
    <property type="entry name" value="TPR-like_helical_dom_sf"/>
</dbReference>
<dbReference type="InterPro" id="IPR019734">
    <property type="entry name" value="TPR_rpt"/>
</dbReference>
<dbReference type="SUPFAM" id="SSF55874">
    <property type="entry name" value="ATPase domain of HSP90 chaperone/DNA topoisomerase II/histidine kinase"/>
    <property type="match status" value="1"/>
</dbReference>
<evidence type="ECO:0000313" key="10">
    <source>
        <dbReference type="EMBL" id="MCY1720685.1"/>
    </source>
</evidence>